<dbReference type="InterPro" id="IPR050091">
    <property type="entry name" value="PKS_NRPS_Biosynth_Enz"/>
</dbReference>
<dbReference type="Gene3D" id="3.30.70.3290">
    <property type="match status" value="1"/>
</dbReference>
<dbReference type="Pfam" id="PF21089">
    <property type="entry name" value="PKS_DH_N"/>
    <property type="match status" value="1"/>
</dbReference>
<dbReference type="Pfam" id="PF00109">
    <property type="entry name" value="ketoacyl-synt"/>
    <property type="match status" value="1"/>
</dbReference>
<dbReference type="SUPFAM" id="SSF53901">
    <property type="entry name" value="Thiolase-like"/>
    <property type="match status" value="1"/>
</dbReference>
<dbReference type="SMART" id="SM00826">
    <property type="entry name" value="PKS_DH"/>
    <property type="match status" value="1"/>
</dbReference>
<dbReference type="SUPFAM" id="SSF55048">
    <property type="entry name" value="Probable ACP-binding domain of malonyl-CoA ACP transacylase"/>
    <property type="match status" value="1"/>
</dbReference>
<evidence type="ECO:0000256" key="2">
    <source>
        <dbReference type="ARBA" id="ARBA00022553"/>
    </source>
</evidence>
<evidence type="ECO:0000256" key="1">
    <source>
        <dbReference type="ARBA" id="ARBA00022450"/>
    </source>
</evidence>
<keyword evidence="10" id="KW-1185">Reference proteome</keyword>
<dbReference type="InterPro" id="IPR020806">
    <property type="entry name" value="PKS_PP-bd"/>
</dbReference>
<dbReference type="InterPro" id="IPR014043">
    <property type="entry name" value="Acyl_transferase_dom"/>
</dbReference>
<evidence type="ECO:0000313" key="10">
    <source>
        <dbReference type="Proteomes" id="UP001501578"/>
    </source>
</evidence>
<dbReference type="Pfam" id="PF14765">
    <property type="entry name" value="PS-DH"/>
    <property type="match status" value="1"/>
</dbReference>
<evidence type="ECO:0000256" key="5">
    <source>
        <dbReference type="SAM" id="MobiDB-lite"/>
    </source>
</evidence>
<dbReference type="Gene3D" id="3.40.47.10">
    <property type="match status" value="1"/>
</dbReference>
<evidence type="ECO:0000256" key="3">
    <source>
        <dbReference type="ARBA" id="ARBA00022679"/>
    </source>
</evidence>
<dbReference type="InterPro" id="IPR014031">
    <property type="entry name" value="Ketoacyl_synth_C"/>
</dbReference>
<name>A0ABP3ZCW7_9ACTN</name>
<dbReference type="Proteomes" id="UP001501578">
    <property type="component" value="Unassembled WGS sequence"/>
</dbReference>
<dbReference type="InterPro" id="IPR016035">
    <property type="entry name" value="Acyl_Trfase/lysoPLipase"/>
</dbReference>
<feature type="active site" description="Proton acceptor; for dehydratase activity" evidence="4">
    <location>
        <position position="930"/>
    </location>
</feature>
<dbReference type="InterPro" id="IPR032821">
    <property type="entry name" value="PKS_assoc"/>
</dbReference>
<dbReference type="InterPro" id="IPR036291">
    <property type="entry name" value="NAD(P)-bd_dom_sf"/>
</dbReference>
<dbReference type="InterPro" id="IPR020841">
    <property type="entry name" value="PKS_Beta-ketoAc_synthase_dom"/>
</dbReference>
<dbReference type="InterPro" id="IPR016039">
    <property type="entry name" value="Thiolase-like"/>
</dbReference>
<dbReference type="Gene3D" id="3.10.129.110">
    <property type="entry name" value="Polyketide synthase dehydratase"/>
    <property type="match status" value="1"/>
</dbReference>
<sequence>MDTPSGLWDLVAEGRQTVGPVPPGRWDSARLATVHDPDMVSRAGRGCFLDGDVWAWDPAALSVAPAEQDAIDPQFRLVTEVAWEAVEHAGIPIDRLRGSRTGVYIGTYAPDNLFRQARPIEDAPDSLYLFGNFTAGAAGRTAFALDLRGPVMVVSTHCSSGLVAVDTACTALATDGCDTALAGGVMLMLSPLTQYLEAPWLLSQRGGCFAFDERADGYVRGEGAGMLLLKRLADARRDGDRVLAVIRGSAVNNDGQSSRLTAPSTVTQQELFRTALARGGVDPAGVGLVEAHGPGTAVGDPVEYTSINAVYGRGRGRCALGSVKTNIGHCEPVSGVAGTIKAVQALRHGVIPPNLNFRTWNPAIPLDADSRLFVPTELTPWPVEDGPRQAAVCSYGVTGTNAHLVLEQAPSGRAKPQAPNRHAKPSVLGEDRAEAKPSSRQSPAARQTRLFPLSAASTAALRQSAARLAERLTEPDTPDLADMAHTLSVRRQHAPFRLGAVASTARELADRLHGFADQGEADGLVHGTPVLSEQHPGPVFVFTGQGSQWPGMCRTLLADEPVFADVIDDLEPLIAAESGFSLRAVLTEPGQATGVGRIQPVLFAVQVALAALWRSWGVRPAAVIGHSMGEVAAAVVAGALSPADGVAVICRRSALLAEVTGGAMASVLLPAADVEADLAEAGADRVSVAVMTSDAATVISGDPAQLAGLLETWHGREVAAALVEVDVASHSPYMDPILDRLRAALADLRPREPEIAFYSTVTGDPQEERLLDAGYWADNLRQIVRFATATATALDNGHRLFIECSPHPLALRAVAEIARTRQVDDAVTVASLRRDTDSFLEHLAAVHCAGFPVDWTSRYGEGELAELPATAWNRVRHGGDDEPYRLIAPHLIGAEQHPLLGGHVQDPDRPERHWWQTPVSPHRLPWLGDHRVAGVPVMAGTGIAEMMLSAGRQALGCDRIALSDLTLRSPLVLDPEPTVSTRVTVAEDATAEVEILSATDHGPQVHARATLRRLEDPPPPATPDQVTDDWTEALPSDLYRHFRDRHDIRHGRAFAGLERIRIDPSDDTAVSTLRLDDSARASAWMMTLHPALTDELVQTVVSVWLDHYATSPGPVVVAGFEEIRVHGPTAHARQARVLLHEADDLTSLSSGVLATADGTVVAEIRGLRLSNVTPPEQRYADRLSHIAWVPTETDREPVTPTGPWLVLTDNDDTWPRRLSDALAGRTTKLPTSEEDWDALLDSRPAGVVMAIGGTPKGDPPLAAKTAVARLSGLIRRLSALPRPPRLWVTVQTEAPARVAVQAEGPAPATAGPRGVMRVAAYETPQLTPSFLDFTPDTALTDVAQDLLAPHPVCEISWRDGVRHLARLRPGPPDQPPVPGAEVRAGAAYLVTGGLTGLGLATAQWLAAEGAAHLILVGRSEPTPETAAVLSALRGSKTEVTVVRGDIADPAVAARAVAAADQHPLRGVIHSAGVVEDATLAGADTELLDRVWRGKAEGAWALHRATAGLELDFFVLYSSLASLVGSPGQAMYAAANTFLDDLADWRAGQGLPATAVHWGAWSQTGRGRHLADRGFVMISPADGTEALGRILRAGHTRLAYSPIDVQKYTDGYPALAASELLAEVRGDTPADDDSPVLQEVLAARTQTRRRTLIEQHIIDVVRDILGDTSQHIGPGTSLVILGLDSLGAVQLQVRLQNALKTPIEPGVIWVRPTPAGLTEWIMNRMGLLTTEDSTQEVTT</sequence>
<dbReference type="InterPro" id="IPR020807">
    <property type="entry name" value="PKS_DH"/>
</dbReference>
<reference evidence="10" key="1">
    <citation type="journal article" date="2019" name="Int. J. Syst. Evol. Microbiol.">
        <title>The Global Catalogue of Microorganisms (GCM) 10K type strain sequencing project: providing services to taxonomists for standard genome sequencing and annotation.</title>
        <authorList>
            <consortium name="The Broad Institute Genomics Platform"/>
            <consortium name="The Broad Institute Genome Sequencing Center for Infectious Disease"/>
            <person name="Wu L."/>
            <person name="Ma J."/>
        </authorList>
    </citation>
    <scope>NUCLEOTIDE SEQUENCE [LARGE SCALE GENOMIC DNA]</scope>
    <source>
        <strain evidence="10">JCM 11136</strain>
    </source>
</reference>
<feature type="region of interest" description="N-terminal hotdog fold" evidence="4">
    <location>
        <begin position="897"/>
        <end position="1018"/>
    </location>
</feature>
<evidence type="ECO:0000256" key="4">
    <source>
        <dbReference type="PROSITE-ProRule" id="PRU01363"/>
    </source>
</evidence>
<evidence type="ECO:0000259" key="6">
    <source>
        <dbReference type="PROSITE" id="PS50075"/>
    </source>
</evidence>
<dbReference type="Pfam" id="PF02801">
    <property type="entry name" value="Ketoacyl-synt_C"/>
    <property type="match status" value="1"/>
</dbReference>
<gene>
    <name evidence="9" type="ORF">GCM10009560_13820</name>
</gene>
<dbReference type="PROSITE" id="PS50075">
    <property type="entry name" value="CARRIER"/>
    <property type="match status" value="1"/>
</dbReference>
<dbReference type="Gene3D" id="1.10.1200.10">
    <property type="entry name" value="ACP-like"/>
    <property type="match status" value="1"/>
</dbReference>
<evidence type="ECO:0000259" key="8">
    <source>
        <dbReference type="PROSITE" id="PS52019"/>
    </source>
</evidence>
<dbReference type="SMART" id="SM00827">
    <property type="entry name" value="PKS_AT"/>
    <property type="match status" value="1"/>
</dbReference>
<dbReference type="Gene3D" id="3.40.50.720">
    <property type="entry name" value="NAD(P)-binding Rossmann-like Domain"/>
    <property type="match status" value="1"/>
</dbReference>
<dbReference type="PANTHER" id="PTHR43775">
    <property type="entry name" value="FATTY ACID SYNTHASE"/>
    <property type="match status" value="1"/>
</dbReference>
<dbReference type="Pfam" id="PF16197">
    <property type="entry name" value="KAsynt_C_assoc"/>
    <property type="match status" value="1"/>
</dbReference>
<dbReference type="CDD" id="cd00833">
    <property type="entry name" value="PKS"/>
    <property type="match status" value="1"/>
</dbReference>
<dbReference type="Pfam" id="PF00550">
    <property type="entry name" value="PP-binding"/>
    <property type="match status" value="1"/>
</dbReference>
<dbReference type="PANTHER" id="PTHR43775:SF37">
    <property type="entry name" value="SI:DKEY-61P9.11"/>
    <property type="match status" value="1"/>
</dbReference>
<dbReference type="PROSITE" id="PS52004">
    <property type="entry name" value="KS3_2"/>
    <property type="match status" value="1"/>
</dbReference>
<dbReference type="InterPro" id="IPR014030">
    <property type="entry name" value="Ketoacyl_synth_N"/>
</dbReference>
<dbReference type="InterPro" id="IPR036736">
    <property type="entry name" value="ACP-like_sf"/>
</dbReference>
<organism evidence="9 10">
    <name type="scientific">Nonomuraea longicatena</name>
    <dbReference type="NCBI Taxonomy" id="83682"/>
    <lineage>
        <taxon>Bacteria</taxon>
        <taxon>Bacillati</taxon>
        <taxon>Actinomycetota</taxon>
        <taxon>Actinomycetes</taxon>
        <taxon>Streptosporangiales</taxon>
        <taxon>Streptosporangiaceae</taxon>
        <taxon>Nonomuraea</taxon>
    </lineage>
</organism>
<dbReference type="InterPro" id="IPR049900">
    <property type="entry name" value="PKS_mFAS_DH"/>
</dbReference>
<dbReference type="Pfam" id="PF00698">
    <property type="entry name" value="Acyl_transf_1"/>
    <property type="match status" value="1"/>
</dbReference>
<evidence type="ECO:0000313" key="9">
    <source>
        <dbReference type="EMBL" id="GAA0917616.1"/>
    </source>
</evidence>
<dbReference type="SMART" id="SM00823">
    <property type="entry name" value="PKS_PP"/>
    <property type="match status" value="1"/>
</dbReference>
<dbReference type="CDD" id="cd08955">
    <property type="entry name" value="KR_2_FAS_SDR_x"/>
    <property type="match status" value="1"/>
</dbReference>
<feature type="active site" description="Proton donor; for dehydratase activity" evidence="4">
    <location>
        <position position="1094"/>
    </location>
</feature>
<feature type="domain" description="Ketosynthase family 3 (KS3)" evidence="7">
    <location>
        <begin position="1"/>
        <end position="408"/>
    </location>
</feature>
<feature type="domain" description="Carrier" evidence="6">
    <location>
        <begin position="1647"/>
        <end position="1724"/>
    </location>
</feature>
<comment type="caution">
    <text evidence="9">The sequence shown here is derived from an EMBL/GenBank/DDBJ whole genome shotgun (WGS) entry which is preliminary data.</text>
</comment>
<dbReference type="InterPro" id="IPR001227">
    <property type="entry name" value="Ac_transferase_dom_sf"/>
</dbReference>
<dbReference type="SUPFAM" id="SSF47336">
    <property type="entry name" value="ACP-like"/>
    <property type="match status" value="1"/>
</dbReference>
<dbReference type="InterPro" id="IPR049551">
    <property type="entry name" value="PKS_DH_C"/>
</dbReference>
<dbReference type="InterPro" id="IPR013968">
    <property type="entry name" value="PKS_KR"/>
</dbReference>
<dbReference type="SUPFAM" id="SSF52151">
    <property type="entry name" value="FabD/lysophospholipase-like"/>
    <property type="match status" value="1"/>
</dbReference>
<dbReference type="Gene3D" id="3.40.366.10">
    <property type="entry name" value="Malonyl-Coenzyme A Acyl Carrier Protein, domain 2"/>
    <property type="match status" value="1"/>
</dbReference>
<accession>A0ABP3ZCW7</accession>
<feature type="region of interest" description="Disordered" evidence="5">
    <location>
        <begin position="410"/>
        <end position="450"/>
    </location>
</feature>
<dbReference type="InterPro" id="IPR057326">
    <property type="entry name" value="KR_dom"/>
</dbReference>
<dbReference type="PROSITE" id="PS52019">
    <property type="entry name" value="PKS_MFAS_DH"/>
    <property type="match status" value="1"/>
</dbReference>
<dbReference type="InterPro" id="IPR049552">
    <property type="entry name" value="PKS_DH_N"/>
</dbReference>
<keyword evidence="3" id="KW-0808">Transferase</keyword>
<feature type="region of interest" description="C-terminal hotdog fold" evidence="4">
    <location>
        <begin position="1030"/>
        <end position="1178"/>
    </location>
</feature>
<proteinExistence type="predicted"/>
<evidence type="ECO:0000259" key="7">
    <source>
        <dbReference type="PROSITE" id="PS52004"/>
    </source>
</evidence>
<dbReference type="InterPro" id="IPR009081">
    <property type="entry name" value="PP-bd_ACP"/>
</dbReference>
<dbReference type="InterPro" id="IPR016036">
    <property type="entry name" value="Malonyl_transacylase_ACP-bd"/>
</dbReference>
<feature type="domain" description="PKS/mFAS DH" evidence="8">
    <location>
        <begin position="897"/>
        <end position="1178"/>
    </location>
</feature>
<dbReference type="SMART" id="SM00822">
    <property type="entry name" value="PKS_KR"/>
    <property type="match status" value="1"/>
</dbReference>
<keyword evidence="2" id="KW-0597">Phosphoprotein</keyword>
<dbReference type="InterPro" id="IPR042104">
    <property type="entry name" value="PKS_dehydratase_sf"/>
</dbReference>
<dbReference type="SMART" id="SM00825">
    <property type="entry name" value="PKS_KS"/>
    <property type="match status" value="1"/>
</dbReference>
<dbReference type="Pfam" id="PF08659">
    <property type="entry name" value="KR"/>
    <property type="match status" value="1"/>
</dbReference>
<dbReference type="EMBL" id="BAAAHQ010000004">
    <property type="protein sequence ID" value="GAA0917616.1"/>
    <property type="molecule type" value="Genomic_DNA"/>
</dbReference>
<dbReference type="SUPFAM" id="SSF51735">
    <property type="entry name" value="NAD(P)-binding Rossmann-fold domains"/>
    <property type="match status" value="2"/>
</dbReference>
<evidence type="ECO:0008006" key="11">
    <source>
        <dbReference type="Google" id="ProtNLM"/>
    </source>
</evidence>
<keyword evidence="1" id="KW-0596">Phosphopantetheine</keyword>
<protein>
    <recommendedName>
        <fullName evidence="11">Polyketide synthase</fullName>
    </recommendedName>
</protein>